<dbReference type="SUPFAM" id="SSF56672">
    <property type="entry name" value="DNA/RNA polymerases"/>
    <property type="match status" value="1"/>
</dbReference>
<keyword evidence="3" id="KW-0695">RNA-directed DNA polymerase</keyword>
<dbReference type="GO" id="GO:0003964">
    <property type="term" value="F:RNA-directed DNA polymerase activity"/>
    <property type="evidence" value="ECO:0007669"/>
    <property type="project" value="UniProtKB-KW"/>
</dbReference>
<organism evidence="3 4">
    <name type="scientific">Alkalidesulfovibrio alkalitolerans DSM 16529</name>
    <dbReference type="NCBI Taxonomy" id="1121439"/>
    <lineage>
        <taxon>Bacteria</taxon>
        <taxon>Pseudomonadati</taxon>
        <taxon>Thermodesulfobacteriota</taxon>
        <taxon>Desulfovibrionia</taxon>
        <taxon>Desulfovibrionales</taxon>
        <taxon>Desulfovibrionaceae</taxon>
        <taxon>Alkalidesulfovibrio</taxon>
    </lineage>
</organism>
<dbReference type="eggNOG" id="COG3344">
    <property type="taxonomic scope" value="Bacteria"/>
</dbReference>
<dbReference type="CDD" id="cd01651">
    <property type="entry name" value="RT_G2_intron"/>
    <property type="match status" value="1"/>
</dbReference>
<keyword evidence="3" id="KW-0808">Transferase</keyword>
<dbReference type="InterPro" id="IPR043502">
    <property type="entry name" value="DNA/RNA_pol_sf"/>
</dbReference>
<sequence length="341" mass="38927">MPITHSDLFARIIDFDNLWSAYLATRKGKRYRREVAEFSVNLEENLINIHNHLVWGSWEPGRPRSFTVFEPKRRDIQAPPFADRIVHHALVRVVEPLFERRFIYHSYACRTGKGAQRAVWALQRMLRTAHRNWQTPYVVKADIKSYFASIRHDVLFTAIERVVSCKDTLDLWKRITAGYGHDGVGLPVGALTSQLAANVMLDQLDHAMTDGAGVGRYVRYMDDFIIVAPDKAAAWRALNAAADTVAGLGLALNPKTKIIPAKCGVDFCGYRTWATHILPRKRNMRKARRMFRRMVRQYAAGQIPLQYVQQRVASFLAYTKHCSADRSVRSILGDAVFIKGE</sequence>
<dbReference type="InterPro" id="IPR000477">
    <property type="entry name" value="RT_dom"/>
</dbReference>
<evidence type="ECO:0000313" key="4">
    <source>
        <dbReference type="Proteomes" id="UP000014975"/>
    </source>
</evidence>
<reference evidence="3 4" key="1">
    <citation type="journal article" date="2013" name="Genome Announc.">
        <title>Draft genome sequences for three mercury-methylating, sulfate-reducing bacteria.</title>
        <authorList>
            <person name="Brown S.D."/>
            <person name="Hurt R.A.Jr."/>
            <person name="Gilmour C.C."/>
            <person name="Elias D.A."/>
        </authorList>
    </citation>
    <scope>NUCLEOTIDE SEQUENCE [LARGE SCALE GENOMIC DNA]</scope>
    <source>
        <strain evidence="3 4">DSM 16529</strain>
    </source>
</reference>
<gene>
    <name evidence="3" type="ORF">dsat_1955</name>
</gene>
<dbReference type="PANTHER" id="PTHR34047">
    <property type="entry name" value="NUCLEAR INTRON MATURASE 1, MITOCHONDRIAL-RELATED"/>
    <property type="match status" value="1"/>
</dbReference>
<dbReference type="PROSITE" id="PS50878">
    <property type="entry name" value="RT_POL"/>
    <property type="match status" value="1"/>
</dbReference>
<dbReference type="Proteomes" id="UP000014975">
    <property type="component" value="Unassembled WGS sequence"/>
</dbReference>
<comment type="caution">
    <text evidence="3">The sequence shown here is derived from an EMBL/GenBank/DDBJ whole genome shotgun (WGS) entry which is preliminary data.</text>
</comment>
<comment type="similarity">
    <text evidence="1">Belongs to the bacterial reverse transcriptase family.</text>
</comment>
<dbReference type="STRING" id="1121439.dsat_1955"/>
<name>S7UNL7_9BACT</name>
<accession>S7UNL7</accession>
<dbReference type="OrthoDB" id="5366084at2"/>
<dbReference type="Pfam" id="PF00078">
    <property type="entry name" value="RVT_1"/>
    <property type="match status" value="1"/>
</dbReference>
<dbReference type="EMBL" id="ATHI01000003">
    <property type="protein sequence ID" value="EPR35614.1"/>
    <property type="molecule type" value="Genomic_DNA"/>
</dbReference>
<keyword evidence="4" id="KW-1185">Reference proteome</keyword>
<keyword evidence="3" id="KW-0548">Nucleotidyltransferase</keyword>
<protein>
    <submittedName>
        <fullName evidence="3">Putative RNA-directed DNA polymerase (Reverse transcriptase)</fullName>
    </submittedName>
</protein>
<dbReference type="PATRIC" id="fig|1121439.3.peg.341"/>
<evidence type="ECO:0000313" key="3">
    <source>
        <dbReference type="EMBL" id="EPR35614.1"/>
    </source>
</evidence>
<dbReference type="PANTHER" id="PTHR34047:SF8">
    <property type="entry name" value="PROTEIN YKFC"/>
    <property type="match status" value="1"/>
</dbReference>
<proteinExistence type="inferred from homology"/>
<evidence type="ECO:0000259" key="2">
    <source>
        <dbReference type="PROSITE" id="PS50878"/>
    </source>
</evidence>
<feature type="domain" description="Reverse transcriptase" evidence="2">
    <location>
        <begin position="1"/>
        <end position="272"/>
    </location>
</feature>
<dbReference type="InterPro" id="IPR051083">
    <property type="entry name" value="GrpII_Intron_Splice-Mob/Def"/>
</dbReference>
<evidence type="ECO:0000256" key="1">
    <source>
        <dbReference type="ARBA" id="ARBA00034120"/>
    </source>
</evidence>
<dbReference type="AlphaFoldDB" id="S7UNL7"/>